<evidence type="ECO:0000259" key="3">
    <source>
        <dbReference type="PROSITE" id="PS51332"/>
    </source>
</evidence>
<reference evidence="5 6" key="1">
    <citation type="journal article" date="2009" name="Environ. Microbiol.">
        <title>Genome sequence of Desulfobacterium autotrophicum HRM2, a marine sulfate reducer oxidizing organic carbon completely to carbon dioxide.</title>
        <authorList>
            <person name="Strittmatter A.W."/>
            <person name="Liesegang H."/>
            <person name="Rabus R."/>
            <person name="Decker I."/>
            <person name="Amann J."/>
            <person name="Andres S."/>
            <person name="Henne A."/>
            <person name="Fricke W.F."/>
            <person name="Martinez-Arias R."/>
            <person name="Bartels D."/>
            <person name="Goesmann A."/>
            <person name="Krause L."/>
            <person name="Puehler A."/>
            <person name="Klenk H.P."/>
            <person name="Richter M."/>
            <person name="Schuler M."/>
            <person name="Gloeckner F.O."/>
            <person name="Meyerdierks A."/>
            <person name="Gottschalk G."/>
            <person name="Amann R."/>
        </authorList>
    </citation>
    <scope>NUCLEOTIDE SEQUENCE [LARGE SCALE GENOMIC DNA]</scope>
    <source>
        <strain evidence="6">ATCC 43914 / DSM 3382 / HRM2</strain>
    </source>
</reference>
<dbReference type="AlphaFoldDB" id="C0QJJ6"/>
<dbReference type="PROSITE" id="PS51337">
    <property type="entry name" value="B12_BINDING_NTER"/>
    <property type="match status" value="1"/>
</dbReference>
<dbReference type="GO" id="GO:0008705">
    <property type="term" value="F:methionine synthase activity"/>
    <property type="evidence" value="ECO:0007669"/>
    <property type="project" value="UniProtKB-EC"/>
</dbReference>
<dbReference type="eggNOG" id="COG5012">
    <property type="taxonomic scope" value="Bacteria"/>
</dbReference>
<proteinExistence type="predicted"/>
<dbReference type="InterPro" id="IPR036724">
    <property type="entry name" value="Cobalamin-bd_sf"/>
</dbReference>
<dbReference type="PROSITE" id="PS51332">
    <property type="entry name" value="B12_BINDING"/>
    <property type="match status" value="1"/>
</dbReference>
<evidence type="ECO:0000256" key="2">
    <source>
        <dbReference type="ARBA" id="ARBA00023285"/>
    </source>
</evidence>
<dbReference type="HOGENOM" id="CLU_082102_2_0_7"/>
<organism evidence="5 6">
    <name type="scientific">Desulforapulum autotrophicum (strain ATCC 43914 / DSM 3382 / VKM B-1955 / HRM2)</name>
    <name type="common">Desulfobacterium autotrophicum</name>
    <dbReference type="NCBI Taxonomy" id="177437"/>
    <lineage>
        <taxon>Bacteria</taxon>
        <taxon>Pseudomonadati</taxon>
        <taxon>Thermodesulfobacteriota</taxon>
        <taxon>Desulfobacteria</taxon>
        <taxon>Desulfobacterales</taxon>
        <taxon>Desulfobacteraceae</taxon>
        <taxon>Desulforapulum</taxon>
    </lineage>
</organism>
<dbReference type="PANTHER" id="PTHR45833:SF1">
    <property type="entry name" value="METHIONINE SYNTHASE"/>
    <property type="match status" value="1"/>
</dbReference>
<dbReference type="GO" id="GO:0032259">
    <property type="term" value="P:methylation"/>
    <property type="evidence" value="ECO:0007669"/>
    <property type="project" value="UniProtKB-KW"/>
</dbReference>
<dbReference type="GO" id="GO:0046872">
    <property type="term" value="F:metal ion binding"/>
    <property type="evidence" value="ECO:0007669"/>
    <property type="project" value="UniProtKB-KW"/>
</dbReference>
<dbReference type="GO" id="GO:0005829">
    <property type="term" value="C:cytosol"/>
    <property type="evidence" value="ECO:0007669"/>
    <property type="project" value="TreeGrafter"/>
</dbReference>
<dbReference type="SUPFAM" id="SSF52242">
    <property type="entry name" value="Cobalamin (vitamin B12)-binding domain"/>
    <property type="match status" value="1"/>
</dbReference>
<dbReference type="GO" id="GO:0046653">
    <property type="term" value="P:tetrahydrofolate metabolic process"/>
    <property type="evidence" value="ECO:0007669"/>
    <property type="project" value="TreeGrafter"/>
</dbReference>
<dbReference type="STRING" id="177437.HRM2_07350"/>
<dbReference type="Pfam" id="PF02607">
    <property type="entry name" value="B12-binding_2"/>
    <property type="match status" value="1"/>
</dbReference>
<dbReference type="KEGG" id="dat:HRM2_07350"/>
<name>C0QJJ6_DESAH</name>
<dbReference type="RefSeq" id="WP_012663097.1">
    <property type="nucleotide sequence ID" value="NC_012108.1"/>
</dbReference>
<keyword evidence="2" id="KW-0170">Cobalt</keyword>
<feature type="domain" description="B12-binding N-terminal" evidence="4">
    <location>
        <begin position="1"/>
        <end position="95"/>
    </location>
</feature>
<dbReference type="PANTHER" id="PTHR45833">
    <property type="entry name" value="METHIONINE SYNTHASE"/>
    <property type="match status" value="1"/>
</dbReference>
<dbReference type="InterPro" id="IPR036594">
    <property type="entry name" value="Meth_synthase_dom"/>
</dbReference>
<protein>
    <submittedName>
        <fullName evidence="5">MtbC1</fullName>
        <ecNumber evidence="5">2.1.1.13</ecNumber>
    </submittedName>
</protein>
<dbReference type="GO" id="GO:0050667">
    <property type="term" value="P:homocysteine metabolic process"/>
    <property type="evidence" value="ECO:0007669"/>
    <property type="project" value="TreeGrafter"/>
</dbReference>
<dbReference type="InterPro" id="IPR003759">
    <property type="entry name" value="Cbl-bd_cap"/>
</dbReference>
<dbReference type="Proteomes" id="UP000000442">
    <property type="component" value="Chromosome"/>
</dbReference>
<dbReference type="InterPro" id="IPR006158">
    <property type="entry name" value="Cobalamin-bd"/>
</dbReference>
<dbReference type="EC" id="2.1.1.13" evidence="5"/>
<dbReference type="Pfam" id="PF02310">
    <property type="entry name" value="B12-binding"/>
    <property type="match status" value="1"/>
</dbReference>
<keyword evidence="5" id="KW-0489">Methyltransferase</keyword>
<evidence type="ECO:0000313" key="6">
    <source>
        <dbReference type="Proteomes" id="UP000000442"/>
    </source>
</evidence>
<keyword evidence="5" id="KW-0808">Transferase</keyword>
<sequence>MPARINEKYIIKQLCTAVAAMDETATISWAVKASEKKINLHLLVHDGLCKGLEIVSEKYETGEYILPQLVDLSKLLDTTMSILNSGGIPAPDVRQQVIVMGVVEGDIHDIGKNILKLMLTPLGFRIIDMGRDVPIPLFVQTAIREKADMICISSSLSTTLPGISQVMNQLKSNGVNGDIKLIVGGDAVSDAFAARIGADGYAPNAAMGVKLIKSLLTEND</sequence>
<dbReference type="EMBL" id="CP001087">
    <property type="protein sequence ID" value="ACN13849.1"/>
    <property type="molecule type" value="Genomic_DNA"/>
</dbReference>
<dbReference type="Gene3D" id="1.10.1240.10">
    <property type="entry name" value="Methionine synthase domain"/>
    <property type="match status" value="1"/>
</dbReference>
<dbReference type="Gene3D" id="3.40.50.280">
    <property type="entry name" value="Cobalamin-binding domain"/>
    <property type="match status" value="1"/>
</dbReference>
<gene>
    <name evidence="5" type="primary">mtbC1</name>
    <name evidence="5" type="ordered locus">HRM2_07350</name>
</gene>
<keyword evidence="1" id="KW-0479">Metal-binding</keyword>
<dbReference type="InterPro" id="IPR050554">
    <property type="entry name" value="Met_Synthase/Corrinoid"/>
</dbReference>
<dbReference type="GO" id="GO:0031419">
    <property type="term" value="F:cobalamin binding"/>
    <property type="evidence" value="ECO:0007669"/>
    <property type="project" value="InterPro"/>
</dbReference>
<keyword evidence="6" id="KW-1185">Reference proteome</keyword>
<dbReference type="OrthoDB" id="9803687at2"/>
<evidence type="ECO:0000256" key="1">
    <source>
        <dbReference type="ARBA" id="ARBA00022723"/>
    </source>
</evidence>
<dbReference type="SUPFAM" id="SSF47644">
    <property type="entry name" value="Methionine synthase domain"/>
    <property type="match status" value="1"/>
</dbReference>
<feature type="domain" description="B12-binding" evidence="3">
    <location>
        <begin position="95"/>
        <end position="220"/>
    </location>
</feature>
<accession>C0QJJ6</accession>
<evidence type="ECO:0000259" key="4">
    <source>
        <dbReference type="PROSITE" id="PS51337"/>
    </source>
</evidence>
<evidence type="ECO:0000313" key="5">
    <source>
        <dbReference type="EMBL" id="ACN13849.1"/>
    </source>
</evidence>